<dbReference type="InterPro" id="IPR036803">
    <property type="entry name" value="Porphobilinogen_deaminase_C_sf"/>
</dbReference>
<keyword evidence="8" id="KW-0520">NAD</keyword>
<dbReference type="InterPro" id="IPR014776">
    <property type="entry name" value="4pyrrole_Mease_sub2"/>
</dbReference>
<dbReference type="Pfam" id="PF01379">
    <property type="entry name" value="Porphobil_deam"/>
    <property type="match status" value="2"/>
</dbReference>
<dbReference type="InterPro" id="IPR000860">
    <property type="entry name" value="HemC"/>
</dbReference>
<keyword evidence="10" id="KW-0627">Porphyrin biosynthesis</keyword>
<evidence type="ECO:0000256" key="4">
    <source>
        <dbReference type="ARBA" id="ARBA00022603"/>
    </source>
</evidence>
<evidence type="ECO:0000259" key="15">
    <source>
        <dbReference type="Pfam" id="PF01379"/>
    </source>
</evidence>
<evidence type="ECO:0000313" key="19">
    <source>
        <dbReference type="Proteomes" id="UP000823891"/>
    </source>
</evidence>
<dbReference type="InterPro" id="IPR042518">
    <property type="entry name" value="SirC_C"/>
</dbReference>
<evidence type="ECO:0000259" key="17">
    <source>
        <dbReference type="Pfam" id="PF14824"/>
    </source>
</evidence>
<dbReference type="CDD" id="cd11642">
    <property type="entry name" value="SUMT"/>
    <property type="match status" value="1"/>
</dbReference>
<keyword evidence="3" id="KW-0169">Cobalamin biosynthesis</keyword>
<comment type="caution">
    <text evidence="18">The sequence shown here is derived from an EMBL/GenBank/DDBJ whole genome shotgun (WGS) entry which is preliminary data.</text>
</comment>
<dbReference type="PANTHER" id="PTHR45790:SF3">
    <property type="entry name" value="S-ADENOSYL-L-METHIONINE-DEPENDENT UROPORPHYRINOGEN III METHYLTRANSFERASE, CHLOROPLASTIC"/>
    <property type="match status" value="1"/>
</dbReference>
<dbReference type="PRINTS" id="PR00151">
    <property type="entry name" value="PORPHBDMNASE"/>
</dbReference>
<dbReference type="CDD" id="cd06578">
    <property type="entry name" value="HemD"/>
    <property type="match status" value="1"/>
</dbReference>
<dbReference type="NCBIfam" id="TIGR01470">
    <property type="entry name" value="cysG_Nterm"/>
    <property type="match status" value="1"/>
</dbReference>
<organism evidence="18 19">
    <name type="scientific">Candidatus Eisenbergiella merdavium</name>
    <dbReference type="NCBI Taxonomy" id="2838551"/>
    <lineage>
        <taxon>Bacteria</taxon>
        <taxon>Bacillati</taxon>
        <taxon>Bacillota</taxon>
        <taxon>Clostridia</taxon>
        <taxon>Lachnospirales</taxon>
        <taxon>Lachnospiraceae</taxon>
        <taxon>Eisenbergiella</taxon>
    </lineage>
</organism>
<dbReference type="Gene3D" id="3.30.160.40">
    <property type="entry name" value="Porphobilinogen deaminase, C-terminal domain"/>
    <property type="match status" value="1"/>
</dbReference>
<evidence type="ECO:0000256" key="13">
    <source>
        <dbReference type="ARBA" id="ARBA00048169"/>
    </source>
</evidence>
<dbReference type="InterPro" id="IPR036291">
    <property type="entry name" value="NAD(P)-bd_dom_sf"/>
</dbReference>
<dbReference type="InterPro" id="IPR028281">
    <property type="entry name" value="Sirohaem_synthase_central"/>
</dbReference>
<dbReference type="Gene3D" id="3.40.50.10090">
    <property type="match status" value="2"/>
</dbReference>
<dbReference type="FunFam" id="3.40.1010.10:FF:000001">
    <property type="entry name" value="Siroheme synthase"/>
    <property type="match status" value="1"/>
</dbReference>
<dbReference type="Gene3D" id="1.10.8.610">
    <property type="entry name" value="SirC, precorrin-2 dehydrogenase, C-terminal helical domain-like"/>
    <property type="match status" value="1"/>
</dbReference>
<sequence length="1095" mass="117376">MKKSTTAYFPFYMDISGKRGVILGGGRVAAGKIAALLPFSPQLVCVAPIICGEVESMAQACGEGPDGLQLIRRRACAEDLEGAFFVIAATDCQETNAWAARLCREQGILINAVDDRKNCSFYFPALVKRGPVTVGISTGGASPAAASWLRRKIQRMIPEGLQDAVERLGGLRERVTGSALPQKERAALLKQLFAFCERKEFRLTDGELDGLLETLLQKERNEEAVKMGKKLRIGTRGSRLALAQAALVEKALAEAFPGLETELVILRTRGDQVQDRPLSQVGQKGVFVSEFETALLEGRMDLAVHSGKDLPVRLADGLEIAAVLPRADARDVLVLPGRGGLAGTEEKAAPQGGASCTSCVACAPGGLAGEGDAIRALAALPAGAVIGTGSLRRQLYGKRFCPQAEFRLIRGNVDSRLKKLEAGGYDGLILAKAGLDRLGIPEREGDRFLFLPLPEDRFLPAACQGIIAVEGRCGDDFSRLAQAVDDAPTRLAFETERRALWNFGADCSAPAAALCRVKSPGEVELSVMYAGRECSGSAPQEERLALADALCAHIKQIKQEKQIKEEKKPGKVWLVGAGCGGPELITVKGLTLIRRCDVLLYDSLSAKELLDQARPDCERIDVGKRYGGRAASQEEINALLVQKAQEGKCVVRLKGGDPYVFGRGGEEMLAMRRAGIDCEEVPGISSAFAAPAAAGIPVTHRGLSRSVTVLTASSLTEGAERLTETDYQALARLSGTLVILMGMHHLEELTARLTEAGLPPSTPAAIVMEGATSRQKWVRAPLERLPEEASRAGLGAPAVIVIGETAALSLGEMTFSPEACGGPLSGLLIGVTGTQGFAERLSEALHRQGAQTVDAGFLETVPAKEPLPELSGFDWLVFTSPNGVRLFLEKMRRERLDLRALAGKRIAVIGPGTGQTLAQSGLLADLMPEIHDARNLGEALAERMKPEERALLLRSGLGSAELTERLNAAGRDQLDFALYELREDPKRRADAFARLQQTPPDYLLFGSASGVRAFLDGLAEYAGDVEPTASSPPPRVGCIGPQCRAAWEEGKKRMGKALQDWPEAFTAERFDIEGLVRAVAEDREKRRDGCRDFGD</sequence>
<feature type="domain" description="Porphobilinogen deaminase N-terminal" evidence="15">
    <location>
        <begin position="231"/>
        <end position="343"/>
    </location>
</feature>
<dbReference type="InterPro" id="IPR050161">
    <property type="entry name" value="Siro_Cobalamin_biosynth"/>
</dbReference>
<evidence type="ECO:0000256" key="7">
    <source>
        <dbReference type="ARBA" id="ARBA00023002"/>
    </source>
</evidence>
<dbReference type="NCBIfam" id="NF004790">
    <property type="entry name" value="PRK06136.1"/>
    <property type="match status" value="1"/>
</dbReference>
<evidence type="ECO:0000313" key="18">
    <source>
        <dbReference type="EMBL" id="HJC25730.1"/>
    </source>
</evidence>
<dbReference type="InterPro" id="IPR006366">
    <property type="entry name" value="CobA/CysG_C"/>
</dbReference>
<dbReference type="EMBL" id="DWWS01000070">
    <property type="protein sequence ID" value="HJC25730.1"/>
    <property type="molecule type" value="Genomic_DNA"/>
</dbReference>
<dbReference type="Proteomes" id="UP000823891">
    <property type="component" value="Unassembled WGS sequence"/>
</dbReference>
<keyword evidence="9" id="KW-0456">Lyase</keyword>
<dbReference type="SUPFAM" id="SSF54782">
    <property type="entry name" value="Porphobilinogen deaminase (hydroxymethylbilane synthase), C-terminal domain"/>
    <property type="match status" value="1"/>
</dbReference>
<comment type="catalytic activity">
    <reaction evidence="12">
        <text>precorrin-2 + NAD(+) = sirohydrochlorin + NADH + 2 H(+)</text>
        <dbReference type="Rhea" id="RHEA:15613"/>
        <dbReference type="ChEBI" id="CHEBI:15378"/>
        <dbReference type="ChEBI" id="CHEBI:57540"/>
        <dbReference type="ChEBI" id="CHEBI:57945"/>
        <dbReference type="ChEBI" id="CHEBI:58351"/>
        <dbReference type="ChEBI" id="CHEBI:58827"/>
        <dbReference type="EC" id="1.3.1.76"/>
    </reaction>
</comment>
<evidence type="ECO:0000256" key="10">
    <source>
        <dbReference type="ARBA" id="ARBA00023244"/>
    </source>
</evidence>
<dbReference type="GO" id="GO:0004418">
    <property type="term" value="F:hydroxymethylbilane synthase activity"/>
    <property type="evidence" value="ECO:0007669"/>
    <property type="project" value="UniProtKB-EC"/>
</dbReference>
<evidence type="ECO:0000256" key="12">
    <source>
        <dbReference type="ARBA" id="ARBA00047561"/>
    </source>
</evidence>
<gene>
    <name evidence="18" type="primary">cobA</name>
    <name evidence="18" type="ORF">H9761_18875</name>
</gene>
<dbReference type="GO" id="GO:0004851">
    <property type="term" value="F:uroporphyrin-III C-methyltransferase activity"/>
    <property type="evidence" value="ECO:0007669"/>
    <property type="project" value="UniProtKB-EC"/>
</dbReference>
<evidence type="ECO:0000256" key="5">
    <source>
        <dbReference type="ARBA" id="ARBA00022679"/>
    </source>
</evidence>
<dbReference type="GO" id="GO:0019354">
    <property type="term" value="P:siroheme biosynthetic process"/>
    <property type="evidence" value="ECO:0007669"/>
    <property type="project" value="InterPro"/>
</dbReference>
<comment type="catalytic activity">
    <reaction evidence="13">
        <text>4 porphobilinogen + H2O = hydroxymethylbilane + 4 NH4(+)</text>
        <dbReference type="Rhea" id="RHEA:13185"/>
        <dbReference type="ChEBI" id="CHEBI:15377"/>
        <dbReference type="ChEBI" id="CHEBI:28938"/>
        <dbReference type="ChEBI" id="CHEBI:57845"/>
        <dbReference type="ChEBI" id="CHEBI:58126"/>
        <dbReference type="EC" id="2.5.1.61"/>
    </reaction>
</comment>
<evidence type="ECO:0000259" key="16">
    <source>
        <dbReference type="Pfam" id="PF02602"/>
    </source>
</evidence>
<evidence type="ECO:0000256" key="11">
    <source>
        <dbReference type="ARBA" id="ARBA00023268"/>
    </source>
</evidence>
<feature type="domain" description="Tetrapyrrole biosynthesis uroporphyrinogen III synthase" evidence="16">
    <location>
        <begin position="840"/>
        <end position="1049"/>
    </location>
</feature>
<reference evidence="18" key="1">
    <citation type="journal article" date="2021" name="PeerJ">
        <title>Extensive microbial diversity within the chicken gut microbiome revealed by metagenomics and culture.</title>
        <authorList>
            <person name="Gilroy R."/>
            <person name="Ravi A."/>
            <person name="Getino M."/>
            <person name="Pursley I."/>
            <person name="Horton D.L."/>
            <person name="Alikhan N.F."/>
            <person name="Baker D."/>
            <person name="Gharbi K."/>
            <person name="Hall N."/>
            <person name="Watson M."/>
            <person name="Adriaenssens E.M."/>
            <person name="Foster-Nyarko E."/>
            <person name="Jarju S."/>
            <person name="Secka A."/>
            <person name="Antonio M."/>
            <person name="Oren A."/>
            <person name="Chaudhuri R.R."/>
            <person name="La Ragione R."/>
            <person name="Hildebrand F."/>
            <person name="Pallen M.J."/>
        </authorList>
    </citation>
    <scope>NUCLEOTIDE SEQUENCE</scope>
    <source>
        <strain evidence="18">USAMLcec2-132</strain>
    </source>
</reference>
<evidence type="ECO:0000259" key="14">
    <source>
        <dbReference type="Pfam" id="PF00590"/>
    </source>
</evidence>
<comment type="function">
    <text evidence="1">Tetrapolymerization of the monopyrrole PBG into the hydroxymethylbilane pre-uroporphyrinogen in several discrete steps.</text>
</comment>
<dbReference type="GO" id="GO:0004852">
    <property type="term" value="F:uroporphyrinogen-III synthase activity"/>
    <property type="evidence" value="ECO:0007669"/>
    <property type="project" value="InterPro"/>
</dbReference>
<dbReference type="InterPro" id="IPR035996">
    <property type="entry name" value="4pyrrol_Methylase_sf"/>
</dbReference>
<dbReference type="SUPFAM" id="SSF51735">
    <property type="entry name" value="NAD(P)-binding Rossmann-fold domains"/>
    <property type="match status" value="1"/>
</dbReference>
<protein>
    <submittedName>
        <fullName evidence="18">Uroporphyrinogen-III C-methyltransferase</fullName>
        <ecNumber evidence="18">2.1.1.107</ecNumber>
    </submittedName>
</protein>
<dbReference type="PANTHER" id="PTHR45790">
    <property type="entry name" value="SIROHEME SYNTHASE-RELATED"/>
    <property type="match status" value="1"/>
</dbReference>
<dbReference type="CDD" id="cd13647">
    <property type="entry name" value="PBP2_PBGD_2"/>
    <property type="match status" value="1"/>
</dbReference>
<dbReference type="EC" id="2.1.1.107" evidence="18"/>
<name>A0A9D2NJ94_9FIRM</name>
<dbReference type="Pfam" id="PF00590">
    <property type="entry name" value="TP_methylase"/>
    <property type="match status" value="1"/>
</dbReference>
<dbReference type="InterPro" id="IPR003754">
    <property type="entry name" value="4pyrrol_synth_uPrphyn_synth"/>
</dbReference>
<dbReference type="Pfam" id="PF02602">
    <property type="entry name" value="HEM4"/>
    <property type="match status" value="1"/>
</dbReference>
<keyword evidence="11" id="KW-0511">Multifunctional enzyme</keyword>
<dbReference type="SUPFAM" id="SSF69618">
    <property type="entry name" value="HemD-like"/>
    <property type="match status" value="1"/>
</dbReference>
<reference evidence="18" key="2">
    <citation type="submission" date="2021-04" db="EMBL/GenBank/DDBJ databases">
        <authorList>
            <person name="Gilroy R."/>
        </authorList>
    </citation>
    <scope>NUCLEOTIDE SEQUENCE</scope>
    <source>
        <strain evidence="18">USAMLcec2-132</strain>
    </source>
</reference>
<dbReference type="GO" id="GO:0032259">
    <property type="term" value="P:methylation"/>
    <property type="evidence" value="ECO:0007669"/>
    <property type="project" value="UniProtKB-KW"/>
</dbReference>
<accession>A0A9D2NJ94</accession>
<dbReference type="Gene3D" id="3.40.50.720">
    <property type="entry name" value="NAD(P)-binding Rossmann-like Domain"/>
    <property type="match status" value="1"/>
</dbReference>
<evidence type="ECO:0000256" key="2">
    <source>
        <dbReference type="ARBA" id="ARBA00005010"/>
    </source>
</evidence>
<dbReference type="SUPFAM" id="SSF53850">
    <property type="entry name" value="Periplasmic binding protein-like II"/>
    <property type="match status" value="2"/>
</dbReference>
<dbReference type="InterPro" id="IPR000878">
    <property type="entry name" value="4pyrrol_Mease"/>
</dbReference>
<dbReference type="Gene3D" id="3.40.190.10">
    <property type="entry name" value="Periplasmic binding protein-like II"/>
    <property type="match status" value="2"/>
</dbReference>
<feature type="domain" description="Tetrapyrrole methylase" evidence="14">
    <location>
        <begin position="571"/>
        <end position="785"/>
    </location>
</feature>
<dbReference type="InterPro" id="IPR022417">
    <property type="entry name" value="Porphobilin_deaminase_N"/>
</dbReference>
<dbReference type="InterPro" id="IPR014777">
    <property type="entry name" value="4pyrrole_Mease_sub1"/>
</dbReference>
<dbReference type="Gene3D" id="3.40.1010.10">
    <property type="entry name" value="Cobalt-precorrin-4 Transmethylase, Domain 1"/>
    <property type="match status" value="1"/>
</dbReference>
<dbReference type="GO" id="GO:0009236">
    <property type="term" value="P:cobalamin biosynthetic process"/>
    <property type="evidence" value="ECO:0007669"/>
    <property type="project" value="UniProtKB-KW"/>
</dbReference>
<evidence type="ECO:0000256" key="1">
    <source>
        <dbReference type="ARBA" id="ARBA00002869"/>
    </source>
</evidence>
<dbReference type="SUPFAM" id="SSF75615">
    <property type="entry name" value="Siroheme synthase middle domains-like"/>
    <property type="match status" value="1"/>
</dbReference>
<evidence type="ECO:0000256" key="8">
    <source>
        <dbReference type="ARBA" id="ARBA00023027"/>
    </source>
</evidence>
<feature type="domain" description="Siroheme synthase central" evidence="17">
    <location>
        <begin position="129"/>
        <end position="156"/>
    </location>
</feature>
<comment type="pathway">
    <text evidence="2">Porphyrin-containing compound metabolism; siroheme biosynthesis; sirohydrochlorin from precorrin-2: step 1/1.</text>
</comment>
<evidence type="ECO:0000256" key="9">
    <source>
        <dbReference type="ARBA" id="ARBA00023239"/>
    </source>
</evidence>
<dbReference type="InterPro" id="IPR036108">
    <property type="entry name" value="4pyrrol_syn_uPrphyn_synt_sf"/>
</dbReference>
<dbReference type="Pfam" id="PF14824">
    <property type="entry name" value="Sirohm_synth_M"/>
    <property type="match status" value="1"/>
</dbReference>
<keyword evidence="4 18" id="KW-0489">Methyltransferase</keyword>
<dbReference type="Pfam" id="PF13241">
    <property type="entry name" value="NAD_binding_7"/>
    <property type="match status" value="1"/>
</dbReference>
<keyword evidence="7" id="KW-0560">Oxidoreductase</keyword>
<dbReference type="Gene3D" id="3.30.950.10">
    <property type="entry name" value="Methyltransferase, Cobalt-precorrin-4 Transmethylase, Domain 2"/>
    <property type="match status" value="1"/>
</dbReference>
<keyword evidence="6" id="KW-0949">S-adenosyl-L-methionine</keyword>
<evidence type="ECO:0000256" key="3">
    <source>
        <dbReference type="ARBA" id="ARBA00022573"/>
    </source>
</evidence>
<dbReference type="NCBIfam" id="TIGR01469">
    <property type="entry name" value="cobA_cysG_Cterm"/>
    <property type="match status" value="1"/>
</dbReference>
<keyword evidence="5 18" id="KW-0808">Transferase</keyword>
<feature type="domain" description="Porphobilinogen deaminase N-terminal" evidence="15">
    <location>
        <begin position="376"/>
        <end position="476"/>
    </location>
</feature>
<dbReference type="SUPFAM" id="SSF53790">
    <property type="entry name" value="Tetrapyrrole methylase"/>
    <property type="match status" value="1"/>
</dbReference>
<proteinExistence type="predicted"/>
<dbReference type="InterPro" id="IPR006367">
    <property type="entry name" value="Sirohaem_synthase_N"/>
</dbReference>
<dbReference type="GO" id="GO:0043115">
    <property type="term" value="F:precorrin-2 dehydrogenase activity"/>
    <property type="evidence" value="ECO:0007669"/>
    <property type="project" value="UniProtKB-EC"/>
</dbReference>
<evidence type="ECO:0000256" key="6">
    <source>
        <dbReference type="ARBA" id="ARBA00022691"/>
    </source>
</evidence>
<dbReference type="AlphaFoldDB" id="A0A9D2NJ94"/>